<dbReference type="InterPro" id="IPR007109">
    <property type="entry name" value="Brix"/>
</dbReference>
<accession>A0A1Y1I9H7</accession>
<gene>
    <name evidence="2" type="ORF">KFL_003660050</name>
</gene>
<evidence type="ECO:0000259" key="1">
    <source>
        <dbReference type="PROSITE" id="PS50833"/>
    </source>
</evidence>
<evidence type="ECO:0000313" key="3">
    <source>
        <dbReference type="Proteomes" id="UP000054558"/>
    </source>
</evidence>
<sequence length="291" mass="33747">MLRRNARLRREYLYRKSLEGKERAVYERKRKIREALAEGKPIPTELRNEEAALRQEIELEDDVTAEQRTHIDDEYARAGERDPKILLTTSRDPSSRLTQFVKELKIVFPNAQRINRGGQVISQIVEACRSNDFTDIVMVHEHRGEPDGLVVCHLPFGPTAYFGLSNVVTRHDIKDRAAVGTMSEAFPHLILNNFNTKLGLRTQNILKFLFPVPKDESKRIITFANQSDYISFRHHIYEKPKGAKSVELKEVGPRFELRLYQVKLGTMDQSEAEDEWVIRPYMNSARKRTAL</sequence>
<dbReference type="STRING" id="105231.A0A1Y1I9H7"/>
<dbReference type="GO" id="GO:0005730">
    <property type="term" value="C:nucleolus"/>
    <property type="evidence" value="ECO:0000318"/>
    <property type="project" value="GO_Central"/>
</dbReference>
<dbReference type="GO" id="GO:0042134">
    <property type="term" value="F:rRNA primary transcript binding"/>
    <property type="evidence" value="ECO:0007669"/>
    <property type="project" value="InterPro"/>
</dbReference>
<dbReference type="PANTHER" id="PTHR22734:SF2">
    <property type="entry name" value="U3 SMALL NUCLEOLAR RIBONUCLEOPROTEIN PROTEIN IMP4"/>
    <property type="match status" value="1"/>
</dbReference>
<name>A0A1Y1I9H7_KLENI</name>
<dbReference type="EMBL" id="DF237315">
    <property type="protein sequence ID" value="GAQ87625.1"/>
    <property type="molecule type" value="Genomic_DNA"/>
</dbReference>
<dbReference type="GO" id="GO:0005654">
    <property type="term" value="C:nucleoplasm"/>
    <property type="evidence" value="ECO:0007669"/>
    <property type="project" value="UniProtKB-ARBA"/>
</dbReference>
<dbReference type="FunFam" id="3.40.50.10480:FF:000001">
    <property type="entry name" value="IMP4, U3 small nucleolar ribonucleoprotein"/>
    <property type="match status" value="1"/>
</dbReference>
<reference evidence="2 3" key="1">
    <citation type="journal article" date="2014" name="Nat. Commun.">
        <title>Klebsormidium flaccidum genome reveals primary factors for plant terrestrial adaptation.</title>
        <authorList>
            <person name="Hori K."/>
            <person name="Maruyama F."/>
            <person name="Fujisawa T."/>
            <person name="Togashi T."/>
            <person name="Yamamoto N."/>
            <person name="Seo M."/>
            <person name="Sato S."/>
            <person name="Yamada T."/>
            <person name="Mori H."/>
            <person name="Tajima N."/>
            <person name="Moriyama T."/>
            <person name="Ikeuchi M."/>
            <person name="Watanabe M."/>
            <person name="Wada H."/>
            <person name="Kobayashi K."/>
            <person name="Saito M."/>
            <person name="Masuda T."/>
            <person name="Sasaki-Sekimoto Y."/>
            <person name="Mashiguchi K."/>
            <person name="Awai K."/>
            <person name="Shimojima M."/>
            <person name="Masuda S."/>
            <person name="Iwai M."/>
            <person name="Nobusawa T."/>
            <person name="Narise T."/>
            <person name="Kondo S."/>
            <person name="Saito H."/>
            <person name="Sato R."/>
            <person name="Murakawa M."/>
            <person name="Ihara Y."/>
            <person name="Oshima-Yamada Y."/>
            <person name="Ohtaka K."/>
            <person name="Satoh M."/>
            <person name="Sonobe K."/>
            <person name="Ishii M."/>
            <person name="Ohtani R."/>
            <person name="Kanamori-Sato M."/>
            <person name="Honoki R."/>
            <person name="Miyazaki D."/>
            <person name="Mochizuki H."/>
            <person name="Umetsu J."/>
            <person name="Higashi K."/>
            <person name="Shibata D."/>
            <person name="Kamiya Y."/>
            <person name="Sato N."/>
            <person name="Nakamura Y."/>
            <person name="Tabata S."/>
            <person name="Ida S."/>
            <person name="Kurokawa K."/>
            <person name="Ohta H."/>
        </authorList>
    </citation>
    <scope>NUCLEOTIDE SEQUENCE [LARGE SCALE GENOMIC DNA]</scope>
    <source>
        <strain evidence="2 3">NIES-2285</strain>
    </source>
</reference>
<dbReference type="GO" id="GO:0006364">
    <property type="term" value="P:rRNA processing"/>
    <property type="evidence" value="ECO:0000318"/>
    <property type="project" value="GO_Central"/>
</dbReference>
<protein>
    <submittedName>
        <fullName evidence="2">IMP4</fullName>
    </submittedName>
</protein>
<dbReference type="InterPro" id="IPR044281">
    <property type="entry name" value="IMP4/RPF1"/>
</dbReference>
<dbReference type="PANTHER" id="PTHR22734">
    <property type="entry name" value="U3 SMALL NUCLEOLAR RIBONUCLEOPROTEIN PROTEIN IMP4"/>
    <property type="match status" value="1"/>
</dbReference>
<proteinExistence type="predicted"/>
<dbReference type="GO" id="GO:0032040">
    <property type="term" value="C:small-subunit processome"/>
    <property type="evidence" value="ECO:0000318"/>
    <property type="project" value="GO_Central"/>
</dbReference>
<evidence type="ECO:0000313" key="2">
    <source>
        <dbReference type="EMBL" id="GAQ87625.1"/>
    </source>
</evidence>
<organism evidence="2 3">
    <name type="scientific">Klebsormidium nitens</name>
    <name type="common">Green alga</name>
    <name type="synonym">Ulothrix nitens</name>
    <dbReference type="NCBI Taxonomy" id="105231"/>
    <lineage>
        <taxon>Eukaryota</taxon>
        <taxon>Viridiplantae</taxon>
        <taxon>Streptophyta</taxon>
        <taxon>Klebsormidiophyceae</taxon>
        <taxon>Klebsormidiales</taxon>
        <taxon>Klebsormidiaceae</taxon>
        <taxon>Klebsormidium</taxon>
    </lineage>
</organism>
<dbReference type="GO" id="GO:0042274">
    <property type="term" value="P:ribosomal small subunit biogenesis"/>
    <property type="evidence" value="ECO:0007669"/>
    <property type="project" value="UniProtKB-ARBA"/>
</dbReference>
<dbReference type="SMART" id="SM00879">
    <property type="entry name" value="Brix"/>
    <property type="match status" value="1"/>
</dbReference>
<dbReference type="GO" id="GO:0030515">
    <property type="term" value="F:snoRNA binding"/>
    <property type="evidence" value="ECO:0000318"/>
    <property type="project" value="GO_Central"/>
</dbReference>
<dbReference type="AlphaFoldDB" id="A0A1Y1I9H7"/>
<dbReference type="OMA" id="IGTMSEQ"/>
<dbReference type="Pfam" id="PF04427">
    <property type="entry name" value="Brix"/>
    <property type="match status" value="1"/>
</dbReference>
<dbReference type="PROSITE" id="PS50833">
    <property type="entry name" value="BRIX"/>
    <property type="match status" value="1"/>
</dbReference>
<feature type="domain" description="Brix" evidence="1">
    <location>
        <begin position="83"/>
        <end position="268"/>
    </location>
</feature>
<dbReference type="OrthoDB" id="10253204at2759"/>
<dbReference type="Gene3D" id="3.40.50.10480">
    <property type="entry name" value="Probable brix-domain ribosomal biogenesis protein"/>
    <property type="match status" value="1"/>
</dbReference>
<keyword evidence="3" id="KW-1185">Reference proteome</keyword>
<dbReference type="Proteomes" id="UP000054558">
    <property type="component" value="Unassembled WGS sequence"/>
</dbReference>
<dbReference type="SUPFAM" id="SSF52954">
    <property type="entry name" value="Class II aaRS ABD-related"/>
    <property type="match status" value="1"/>
</dbReference>
<dbReference type="GO" id="GO:0034457">
    <property type="term" value="C:Mpp10 complex"/>
    <property type="evidence" value="ECO:0000318"/>
    <property type="project" value="GO_Central"/>
</dbReference>